<dbReference type="AlphaFoldDB" id="A0A0J9SGX7"/>
<feature type="compositionally biased region" description="Polar residues" evidence="1">
    <location>
        <begin position="138"/>
        <end position="155"/>
    </location>
</feature>
<feature type="compositionally biased region" description="Low complexity" evidence="1">
    <location>
        <begin position="36"/>
        <end position="64"/>
    </location>
</feature>
<reference evidence="2 3" key="1">
    <citation type="submission" date="2011-08" db="EMBL/GenBank/DDBJ databases">
        <title>The Genome Sequence of Plasmodium vivax India VII.</title>
        <authorList>
            <consortium name="The Broad Institute Genome Sequencing Platform"/>
            <consortium name="The Broad Institute Genome Sequencing Center for Infectious Disease"/>
            <person name="Neafsey D."/>
            <person name="Carlton J."/>
            <person name="Barnwell J."/>
            <person name="Collins W."/>
            <person name="Escalante A."/>
            <person name="Mullikin J."/>
            <person name="Saul A."/>
            <person name="Guigo R."/>
            <person name="Camara F."/>
            <person name="Young S.K."/>
            <person name="Zeng Q."/>
            <person name="Gargeya S."/>
            <person name="Fitzgerald M."/>
            <person name="Haas B."/>
            <person name="Abouelleil A."/>
            <person name="Alvarado L."/>
            <person name="Arachchi H.M."/>
            <person name="Berlin A."/>
            <person name="Brown A."/>
            <person name="Chapman S.B."/>
            <person name="Chen Z."/>
            <person name="Dunbar C."/>
            <person name="Freedman E."/>
            <person name="Gearin G."/>
            <person name="Gellesch M."/>
            <person name="Goldberg J."/>
            <person name="Griggs A."/>
            <person name="Gujja S."/>
            <person name="Heiman D."/>
            <person name="Howarth C."/>
            <person name="Larson L."/>
            <person name="Lui A."/>
            <person name="MacDonald P.J.P."/>
            <person name="Montmayeur A."/>
            <person name="Murphy C."/>
            <person name="Neiman D."/>
            <person name="Pearson M."/>
            <person name="Priest M."/>
            <person name="Roberts A."/>
            <person name="Saif S."/>
            <person name="Shea T."/>
            <person name="Shenoy N."/>
            <person name="Sisk P."/>
            <person name="Stolte C."/>
            <person name="Sykes S."/>
            <person name="Wortman J."/>
            <person name="Nusbaum C."/>
            <person name="Birren B."/>
        </authorList>
    </citation>
    <scope>NUCLEOTIDE SEQUENCE [LARGE SCALE GENOMIC DNA]</scope>
    <source>
        <strain evidence="2 3">India VII</strain>
    </source>
</reference>
<proteinExistence type="predicted"/>
<dbReference type="OrthoDB" id="385244at2759"/>
<evidence type="ECO:0000256" key="1">
    <source>
        <dbReference type="SAM" id="MobiDB-lite"/>
    </source>
</evidence>
<feature type="region of interest" description="Disordered" evidence="1">
    <location>
        <begin position="365"/>
        <end position="400"/>
    </location>
</feature>
<feature type="region of interest" description="Disordered" evidence="1">
    <location>
        <begin position="129"/>
        <end position="157"/>
    </location>
</feature>
<evidence type="ECO:0000313" key="2">
    <source>
        <dbReference type="EMBL" id="KMZ82244.1"/>
    </source>
</evidence>
<feature type="compositionally biased region" description="Basic residues" evidence="1">
    <location>
        <begin position="1"/>
        <end position="11"/>
    </location>
</feature>
<feature type="compositionally biased region" description="Pro residues" evidence="1">
    <location>
        <begin position="374"/>
        <end position="392"/>
    </location>
</feature>
<sequence>MSPRSRTHSGNRSRNANEERAGRGGRRRYGDGSSSGGSARSGRSGRSGRSTSRSGYSHSGSGSRSRSRPRGSGDERPGRDQGNWGGSKTFSQSQNNPIGGSYPPKDSNPYGGWKKNTYEEGRSSGLYSYTRNYGGGATTAQDQTDGTSPGEPQTMNEEDERHLQDLLKQCEELRKDSRQVINEWVLKKCATSNLSQSIAVQFYQRILKCVSFRNKLNLICSYNELLKWLMLNGRRKELEDFKVYVHSIIQDGYTCAYYKDHGAINILLQMVHSWRELLITNVNETKLLLSVFHNESANGNGSGNENGAAWGGGGTHIDSYHQGMPDQSTTNPNGGMGGAPHSEQGYTDSYTQRYTTDFERGKYGHSGYFNGRNIPPPPPSLLLPPPPPPPLLPSNDFPKVNKPFDRYKKRDFFPDEGRKSYFNHPWGGENSKSKNPESISVGFLATLLKFISKKGKKLQIPLVPYTPIDISYTYQTPPSTNTSQQLSEKINEFYEELGNIMKDEGGASGESSDASDSSERMKAYENYKALKSLGRKEKVERNYSSDTNTTFSSVELFDNSMIELLNDSDDKLRKNKKSKNVNFSQIAIENAQNWNEEGNPGTSSFDFYSAGMPDPGEHDVFEKYRRSKAYVYHEAIAHKFHEVKGKEPRPV</sequence>
<feature type="region of interest" description="Disordered" evidence="1">
    <location>
        <begin position="1"/>
        <end position="116"/>
    </location>
</feature>
<evidence type="ECO:0000313" key="3">
    <source>
        <dbReference type="Proteomes" id="UP000053562"/>
    </source>
</evidence>
<dbReference type="Proteomes" id="UP000053562">
    <property type="component" value="Unassembled WGS sequence"/>
</dbReference>
<gene>
    <name evidence="2" type="ORF">PVIIG_03498</name>
</gene>
<evidence type="ECO:0008006" key="4">
    <source>
        <dbReference type="Google" id="ProtNLM"/>
    </source>
</evidence>
<dbReference type="EMBL" id="KQ234203">
    <property type="protein sequence ID" value="KMZ82244.1"/>
    <property type="molecule type" value="Genomic_DNA"/>
</dbReference>
<accession>A0A0J9SGX7</accession>
<organism evidence="2 3">
    <name type="scientific">Plasmodium vivax India VII</name>
    <dbReference type="NCBI Taxonomy" id="1077284"/>
    <lineage>
        <taxon>Eukaryota</taxon>
        <taxon>Sar</taxon>
        <taxon>Alveolata</taxon>
        <taxon>Apicomplexa</taxon>
        <taxon>Aconoidasida</taxon>
        <taxon>Haemosporida</taxon>
        <taxon>Plasmodiidae</taxon>
        <taxon>Plasmodium</taxon>
        <taxon>Plasmodium (Plasmodium)</taxon>
    </lineage>
</organism>
<feature type="compositionally biased region" description="Polar residues" evidence="1">
    <location>
        <begin position="86"/>
        <end position="98"/>
    </location>
</feature>
<protein>
    <recommendedName>
        <fullName evidence="4">CID domain-containing protein</fullName>
    </recommendedName>
</protein>
<name>A0A0J9SGX7_PLAVI</name>
<feature type="region of interest" description="Disordered" evidence="1">
    <location>
        <begin position="298"/>
        <end position="347"/>
    </location>
</feature>
<feature type="compositionally biased region" description="Gly residues" evidence="1">
    <location>
        <begin position="300"/>
        <end position="315"/>
    </location>
</feature>